<dbReference type="RefSeq" id="WP_074719109.1">
    <property type="nucleotide sequence ID" value="NZ_FNWV01000023.1"/>
</dbReference>
<dbReference type="EMBL" id="FNWV01000023">
    <property type="protein sequence ID" value="SEH87651.1"/>
    <property type="molecule type" value="Genomic_DNA"/>
</dbReference>
<evidence type="ECO:0000256" key="1">
    <source>
        <dbReference type="SAM" id="MobiDB-lite"/>
    </source>
</evidence>
<dbReference type="OrthoDB" id="1823048at2"/>
<evidence type="ECO:0000313" key="3">
    <source>
        <dbReference type="Proteomes" id="UP000183190"/>
    </source>
</evidence>
<feature type="compositionally biased region" description="Basic and acidic residues" evidence="1">
    <location>
        <begin position="41"/>
        <end position="52"/>
    </location>
</feature>
<feature type="region of interest" description="Disordered" evidence="1">
    <location>
        <begin position="29"/>
        <end position="55"/>
    </location>
</feature>
<name>A0A1H6LGK5_RUMFL</name>
<evidence type="ECO:0000313" key="2">
    <source>
        <dbReference type="EMBL" id="SEH87651.1"/>
    </source>
</evidence>
<accession>A0A1H6LGK5</accession>
<protein>
    <submittedName>
        <fullName evidence="2">Uncharacterized protein</fullName>
    </submittedName>
</protein>
<sequence length="91" mass="10801">MRNPEDKKTVRKTVLMTESLAKDIDEEAKQRGIKPNAVMNERMEHPNRDDNKPSNLVEFQDFANEAVRRMKQFSEKDATYLEREANKLWTF</sequence>
<proteinExistence type="predicted"/>
<dbReference type="AlphaFoldDB" id="A0A1H6LGK5"/>
<gene>
    <name evidence="2" type="ORF">SAMN02910265_03157</name>
</gene>
<organism evidence="2 3">
    <name type="scientific">Ruminococcus flavefaciens</name>
    <dbReference type="NCBI Taxonomy" id="1265"/>
    <lineage>
        <taxon>Bacteria</taxon>
        <taxon>Bacillati</taxon>
        <taxon>Bacillota</taxon>
        <taxon>Clostridia</taxon>
        <taxon>Eubacteriales</taxon>
        <taxon>Oscillospiraceae</taxon>
        <taxon>Ruminococcus</taxon>
    </lineage>
</organism>
<reference evidence="2 3" key="1">
    <citation type="submission" date="2016-10" db="EMBL/GenBank/DDBJ databases">
        <authorList>
            <person name="de Groot N.N."/>
        </authorList>
    </citation>
    <scope>NUCLEOTIDE SEQUENCE [LARGE SCALE GENOMIC DNA]</scope>
    <source>
        <strain evidence="2 3">YAD2003</strain>
    </source>
</reference>
<dbReference type="Proteomes" id="UP000183190">
    <property type="component" value="Unassembled WGS sequence"/>
</dbReference>